<evidence type="ECO:0000256" key="2">
    <source>
        <dbReference type="SAM" id="Phobius"/>
    </source>
</evidence>
<reference evidence="3" key="2">
    <citation type="submission" date="2021-04" db="EMBL/GenBank/DDBJ databases">
        <authorList>
            <person name="Gilroy R."/>
        </authorList>
    </citation>
    <scope>NUCLEOTIDE SEQUENCE</scope>
    <source>
        <strain evidence="3">CHK195-6426</strain>
    </source>
</reference>
<feature type="compositionally biased region" description="Basic and acidic residues" evidence="1">
    <location>
        <begin position="172"/>
        <end position="190"/>
    </location>
</feature>
<sequence>MSAMEIFLLITGGIIFIVSFLLPAGREDTSEENKALVREEIRGFVADEMENIKSQMDDVAEETVGYAMEKTKRSLERISNEKIMAVNEYSDTVLEEIHKNHQEVMFLYDMLNDKHKHLKDAVSEINRTMKEAEETRRRAQAVVDSLQSLAPEETKAGEMGSDLENTPEGGQPEERKGIGADISLSKEDERGANSNDRILELYRAGWSKVAIAKELGLGVGEVKLVVDLYKNM</sequence>
<protein>
    <submittedName>
        <fullName evidence="3">Uncharacterized protein</fullName>
    </submittedName>
</protein>
<dbReference type="EMBL" id="DXGH01000073">
    <property type="protein sequence ID" value="HIW82587.1"/>
    <property type="molecule type" value="Genomic_DNA"/>
</dbReference>
<dbReference type="InterPro" id="IPR046118">
    <property type="entry name" value="DUF6115"/>
</dbReference>
<proteinExistence type="predicted"/>
<evidence type="ECO:0000256" key="1">
    <source>
        <dbReference type="SAM" id="MobiDB-lite"/>
    </source>
</evidence>
<reference evidence="3" key="1">
    <citation type="journal article" date="2021" name="PeerJ">
        <title>Extensive microbial diversity within the chicken gut microbiome revealed by metagenomics and culture.</title>
        <authorList>
            <person name="Gilroy R."/>
            <person name="Ravi A."/>
            <person name="Getino M."/>
            <person name="Pursley I."/>
            <person name="Horton D.L."/>
            <person name="Alikhan N.F."/>
            <person name="Baker D."/>
            <person name="Gharbi K."/>
            <person name="Hall N."/>
            <person name="Watson M."/>
            <person name="Adriaenssens E.M."/>
            <person name="Foster-Nyarko E."/>
            <person name="Jarju S."/>
            <person name="Secka A."/>
            <person name="Antonio M."/>
            <person name="Oren A."/>
            <person name="Chaudhuri R.R."/>
            <person name="La Ragione R."/>
            <person name="Hildebrand F."/>
            <person name="Pallen M.J."/>
        </authorList>
    </citation>
    <scope>NUCLEOTIDE SEQUENCE</scope>
    <source>
        <strain evidence="3">CHK195-6426</strain>
    </source>
</reference>
<feature type="region of interest" description="Disordered" evidence="1">
    <location>
        <begin position="144"/>
        <end position="190"/>
    </location>
</feature>
<keyword evidence="2" id="KW-0472">Membrane</keyword>
<dbReference type="AlphaFoldDB" id="A0A9D1UCB5"/>
<name>A0A9D1UCB5_9FIRM</name>
<dbReference type="Pfam" id="PF19610">
    <property type="entry name" value="DUF6115"/>
    <property type="match status" value="1"/>
</dbReference>
<comment type="caution">
    <text evidence="3">The sequence shown here is derived from an EMBL/GenBank/DDBJ whole genome shotgun (WGS) entry which is preliminary data.</text>
</comment>
<keyword evidence="2" id="KW-0812">Transmembrane</keyword>
<evidence type="ECO:0000313" key="3">
    <source>
        <dbReference type="EMBL" id="HIW82587.1"/>
    </source>
</evidence>
<dbReference type="Proteomes" id="UP000824265">
    <property type="component" value="Unassembled WGS sequence"/>
</dbReference>
<keyword evidence="2" id="KW-1133">Transmembrane helix</keyword>
<evidence type="ECO:0000313" key="4">
    <source>
        <dbReference type="Proteomes" id="UP000824265"/>
    </source>
</evidence>
<feature type="transmembrane region" description="Helical" evidence="2">
    <location>
        <begin position="6"/>
        <end position="24"/>
    </location>
</feature>
<organism evidence="3 4">
    <name type="scientific">Candidatus Acetatifactor stercoripullorum</name>
    <dbReference type="NCBI Taxonomy" id="2838414"/>
    <lineage>
        <taxon>Bacteria</taxon>
        <taxon>Bacillati</taxon>
        <taxon>Bacillota</taxon>
        <taxon>Clostridia</taxon>
        <taxon>Lachnospirales</taxon>
        <taxon>Lachnospiraceae</taxon>
        <taxon>Acetatifactor</taxon>
    </lineage>
</organism>
<gene>
    <name evidence="3" type="ORF">H9742_13880</name>
</gene>
<accession>A0A9D1UCB5</accession>